<dbReference type="Proteomes" id="UP000532010">
    <property type="component" value="Unassembled WGS sequence"/>
</dbReference>
<evidence type="ECO:0000256" key="1">
    <source>
        <dbReference type="SAM" id="Coils"/>
    </source>
</evidence>
<evidence type="ECO:0000313" key="3">
    <source>
        <dbReference type="Proteomes" id="UP000532010"/>
    </source>
</evidence>
<proteinExistence type="predicted"/>
<comment type="caution">
    <text evidence="2">The sequence shown here is derived from an EMBL/GenBank/DDBJ whole genome shotgun (WGS) entry which is preliminary data.</text>
</comment>
<name>A0A7W4VIY6_9HYPH</name>
<dbReference type="EMBL" id="JACHWB010000001">
    <property type="protein sequence ID" value="MBB3017625.1"/>
    <property type="molecule type" value="Genomic_DNA"/>
</dbReference>
<feature type="coiled-coil region" evidence="1">
    <location>
        <begin position="223"/>
        <end position="250"/>
    </location>
</feature>
<keyword evidence="1" id="KW-0175">Coiled coil</keyword>
<organism evidence="2 3">
    <name type="scientific">Microvirga lupini</name>
    <dbReference type="NCBI Taxonomy" id="420324"/>
    <lineage>
        <taxon>Bacteria</taxon>
        <taxon>Pseudomonadati</taxon>
        <taxon>Pseudomonadota</taxon>
        <taxon>Alphaproteobacteria</taxon>
        <taxon>Hyphomicrobiales</taxon>
        <taxon>Methylobacteriaceae</taxon>
        <taxon>Microvirga</taxon>
    </lineage>
</organism>
<sequence length="353" mass="38766">MNTRAEMDLKAFELAQGLAQDPGRPSAQATARLQQTILAGMEWAAVDMAGRNARLAEELHQVKQAQASAAPEQAKTCDCNQGRLPCSCKQVGAAPEQEPVAWVKGGTFCRLCGTKLCVTGVCTIYCPNRDCGFPGRGTKGLTEPEIERLKDGEPLSEQQPVTLPKRKDTQEIAEHGHGTWNQCLDEIAKLGPLFTHADPSEGERLLADKERWASNCLKVLKKAAELEGQLEAAIQRADAAERHAADLRNSLVELNGIERKRDAAFAILRDWLDTDLGKSSPAINNLRRKTDYLLSASAEPTNVGDGEVLGERCIDGGTCHHDCKTRCFRRECCTHFSDYTGPWAYPTEAQRHE</sequence>
<reference evidence="2 3" key="1">
    <citation type="submission" date="2020-08" db="EMBL/GenBank/DDBJ databases">
        <title>The Agave Microbiome: Exploring the role of microbial communities in plant adaptations to desert environments.</title>
        <authorList>
            <person name="Partida-Martinez L.P."/>
        </authorList>
    </citation>
    <scope>NUCLEOTIDE SEQUENCE [LARGE SCALE GENOMIC DNA]</scope>
    <source>
        <strain evidence="2 3">AT3.9</strain>
    </source>
</reference>
<dbReference type="AlphaFoldDB" id="A0A7W4VIY6"/>
<accession>A0A7W4VIY6</accession>
<evidence type="ECO:0000313" key="2">
    <source>
        <dbReference type="EMBL" id="MBB3017625.1"/>
    </source>
</evidence>
<protein>
    <submittedName>
        <fullName evidence="2">Uncharacterized protein</fullName>
    </submittedName>
</protein>
<keyword evidence="3" id="KW-1185">Reference proteome</keyword>
<gene>
    <name evidence="2" type="ORF">FHR70_000665</name>
</gene>
<dbReference type="RefSeq" id="WP_183447087.1">
    <property type="nucleotide sequence ID" value="NZ_JACHWB010000001.1"/>
</dbReference>